<protein>
    <submittedName>
        <fullName evidence="2">Uncharacterized protein</fullName>
    </submittedName>
</protein>
<evidence type="ECO:0000313" key="2">
    <source>
        <dbReference type="EMBL" id="AXX97829.1"/>
    </source>
</evidence>
<keyword evidence="3" id="KW-1185">Reference proteome</keyword>
<gene>
    <name evidence="2" type="ORF">BAR1_07735</name>
</gene>
<evidence type="ECO:0000256" key="1">
    <source>
        <dbReference type="SAM" id="MobiDB-lite"/>
    </source>
</evidence>
<organism evidence="2 3">
    <name type="scientific">Profundibacter amoris</name>
    <dbReference type="NCBI Taxonomy" id="2171755"/>
    <lineage>
        <taxon>Bacteria</taxon>
        <taxon>Pseudomonadati</taxon>
        <taxon>Pseudomonadota</taxon>
        <taxon>Alphaproteobacteria</taxon>
        <taxon>Rhodobacterales</taxon>
        <taxon>Paracoccaceae</taxon>
        <taxon>Profundibacter</taxon>
    </lineage>
</organism>
<reference evidence="2 3" key="1">
    <citation type="submission" date="2018-09" db="EMBL/GenBank/DDBJ databases">
        <title>Profundibacter amoris BAR1 gen. nov., sp. nov., a new member of the Roseobacter clade isolated at Lokis Castle Vent Field on the Arctic Mid-Oceanic Ridge.</title>
        <authorList>
            <person name="Le Moine Bauer S."/>
            <person name="Sjoeberg A.G."/>
            <person name="L'Haridon S."/>
            <person name="Stokke R."/>
            <person name="Roalkvam I."/>
            <person name="Steen I.H."/>
            <person name="Dahle H."/>
        </authorList>
    </citation>
    <scope>NUCLEOTIDE SEQUENCE [LARGE SCALE GENOMIC DNA]</scope>
    <source>
        <strain evidence="2 3">BAR1</strain>
    </source>
</reference>
<dbReference type="RefSeq" id="WP_118942486.1">
    <property type="nucleotide sequence ID" value="NZ_CP032125.1"/>
</dbReference>
<dbReference type="EMBL" id="CP032125">
    <property type="protein sequence ID" value="AXX97829.1"/>
    <property type="molecule type" value="Genomic_DNA"/>
</dbReference>
<proteinExistence type="predicted"/>
<dbReference type="AlphaFoldDB" id="A0A347UG51"/>
<dbReference type="OrthoDB" id="7876736at2"/>
<accession>A0A347UG51</accession>
<feature type="region of interest" description="Disordered" evidence="1">
    <location>
        <begin position="95"/>
        <end position="114"/>
    </location>
</feature>
<dbReference type="KEGG" id="pamo:BAR1_07735"/>
<sequence>MSSITEDLKRTFDLASFRQRAKNLTRPADLEKMSEITKRYAREGNKQEKLYKRDYKTRVEKALQVRIDKAGVKDRTLKHRLFGSDNFDKSALTRQAHRDVQHDHSRRISQLASRETQELDTLVVTAEQRDALTKEQREKPRKDFQRAADRRAGPERRR</sequence>
<feature type="region of interest" description="Disordered" evidence="1">
    <location>
        <begin position="128"/>
        <end position="158"/>
    </location>
</feature>
<dbReference type="Proteomes" id="UP000261704">
    <property type="component" value="Chromosome"/>
</dbReference>
<evidence type="ECO:0000313" key="3">
    <source>
        <dbReference type="Proteomes" id="UP000261704"/>
    </source>
</evidence>
<name>A0A347UG51_9RHOB</name>